<dbReference type="Pfam" id="PF00248">
    <property type="entry name" value="Aldo_ket_red"/>
    <property type="match status" value="1"/>
</dbReference>
<comment type="similarity">
    <text evidence="2">Belongs to the aldo/keto reductase family. Aldo/keto reductase 2 subfamily.</text>
</comment>
<protein>
    <submittedName>
        <fullName evidence="5">Aldo-ket-red domain-containing protein</fullName>
    </submittedName>
</protein>
<organism evidence="5 6">
    <name type="scientific">Mycena chlorophos</name>
    <name type="common">Agaric fungus</name>
    <name type="synonym">Agaricus chlorophos</name>
    <dbReference type="NCBI Taxonomy" id="658473"/>
    <lineage>
        <taxon>Eukaryota</taxon>
        <taxon>Fungi</taxon>
        <taxon>Dikarya</taxon>
        <taxon>Basidiomycota</taxon>
        <taxon>Agaricomycotina</taxon>
        <taxon>Agaricomycetes</taxon>
        <taxon>Agaricomycetidae</taxon>
        <taxon>Agaricales</taxon>
        <taxon>Marasmiineae</taxon>
        <taxon>Mycenaceae</taxon>
        <taxon>Mycena</taxon>
    </lineage>
</organism>
<keyword evidence="6" id="KW-1185">Reference proteome</keyword>
<feature type="compositionally biased region" description="Low complexity" evidence="3">
    <location>
        <begin position="93"/>
        <end position="117"/>
    </location>
</feature>
<accession>A0A8H6S4S5</accession>
<feature type="compositionally biased region" description="Low complexity" evidence="3">
    <location>
        <begin position="237"/>
        <end position="254"/>
    </location>
</feature>
<feature type="region of interest" description="Disordered" evidence="3">
    <location>
        <begin position="223"/>
        <end position="260"/>
    </location>
</feature>
<feature type="region of interest" description="Disordered" evidence="3">
    <location>
        <begin position="53"/>
        <end position="159"/>
    </location>
</feature>
<evidence type="ECO:0000259" key="4">
    <source>
        <dbReference type="Pfam" id="PF00248"/>
    </source>
</evidence>
<comment type="caution">
    <text evidence="5">The sequence shown here is derived from an EMBL/GenBank/DDBJ whole genome shotgun (WGS) entry which is preliminary data.</text>
</comment>
<evidence type="ECO:0000256" key="1">
    <source>
        <dbReference type="ARBA" id="ARBA00023002"/>
    </source>
</evidence>
<keyword evidence="1" id="KW-0560">Oxidoreductase</keyword>
<dbReference type="InterPro" id="IPR023210">
    <property type="entry name" value="NADP_OxRdtase_dom"/>
</dbReference>
<dbReference type="Proteomes" id="UP000613580">
    <property type="component" value="Unassembled WGS sequence"/>
</dbReference>
<evidence type="ECO:0000313" key="5">
    <source>
        <dbReference type="EMBL" id="KAF7291807.1"/>
    </source>
</evidence>
<evidence type="ECO:0000313" key="6">
    <source>
        <dbReference type="Proteomes" id="UP000613580"/>
    </source>
</evidence>
<dbReference type="SUPFAM" id="SSF51430">
    <property type="entry name" value="NAD(P)-linked oxidoreductase"/>
    <property type="match status" value="1"/>
</dbReference>
<evidence type="ECO:0000256" key="3">
    <source>
        <dbReference type="SAM" id="MobiDB-lite"/>
    </source>
</evidence>
<feature type="compositionally biased region" description="Basic residues" evidence="3">
    <location>
        <begin position="138"/>
        <end position="148"/>
    </location>
</feature>
<dbReference type="PANTHER" id="PTHR43364">
    <property type="entry name" value="NADH-SPECIFIC METHYLGLYOXAL REDUCTASE-RELATED"/>
    <property type="match status" value="1"/>
</dbReference>
<dbReference type="AlphaFoldDB" id="A0A8H6S4S5"/>
<dbReference type="GO" id="GO:0016491">
    <property type="term" value="F:oxidoreductase activity"/>
    <property type="evidence" value="ECO:0007669"/>
    <property type="project" value="UniProtKB-KW"/>
</dbReference>
<dbReference type="InterPro" id="IPR036812">
    <property type="entry name" value="NAD(P)_OxRdtase_dom_sf"/>
</dbReference>
<dbReference type="EMBL" id="JACAZE010000023">
    <property type="protein sequence ID" value="KAF7291807.1"/>
    <property type="molecule type" value="Genomic_DNA"/>
</dbReference>
<proteinExistence type="inferred from homology"/>
<reference evidence="5" key="1">
    <citation type="submission" date="2020-05" db="EMBL/GenBank/DDBJ databases">
        <title>Mycena genomes resolve the evolution of fungal bioluminescence.</title>
        <authorList>
            <person name="Tsai I.J."/>
        </authorList>
    </citation>
    <scope>NUCLEOTIDE SEQUENCE</scope>
    <source>
        <strain evidence="5">110903Hualien_Pintung</strain>
    </source>
</reference>
<feature type="domain" description="NADP-dependent oxidoreductase" evidence="4">
    <location>
        <begin position="315"/>
        <end position="606"/>
    </location>
</feature>
<evidence type="ECO:0000256" key="2">
    <source>
        <dbReference type="ARBA" id="ARBA00038157"/>
    </source>
</evidence>
<dbReference type="Gene3D" id="3.20.20.100">
    <property type="entry name" value="NADP-dependent oxidoreductase domain"/>
    <property type="match status" value="1"/>
</dbReference>
<name>A0A8H6S4S5_MYCCL</name>
<gene>
    <name evidence="5" type="ORF">HMN09_01240800</name>
</gene>
<dbReference type="PANTHER" id="PTHR43364:SF2">
    <property type="entry name" value="ARYL-ALCOHOL DEHYDROGENASE AAD10-RELATED"/>
    <property type="match status" value="1"/>
</dbReference>
<sequence>MHLTSIHFAYSSRLLRTHPHSISFNPNNPTRDALLVSDHMHLFIFASLKSPHPRFPASKRSKPSKSAVSVARRRPSRLQNPVVVELAPTNQQPSKLPFKSAPSSSSSSEPSNCTSRPFDSPSNGSPLVIGTDAASRAFKSHPRGLGHKRAGEEGSAQRSLAGLPGMCRLALVSPSDSLLKARKSLAIPEQTSQTHLSPQSALVAAPLKSRFKSSIAILAPLAPTSSPPCRSRALQDSTSNPRPSSSSSSRQTTNKQASKTAWALKTRDAGLEWLQIAWTGMDGTAMAMFAPAPAPKTKLGHYRVLSPNAGIHVSPIQLGAANIGDKWASMGWGAMDKESSFKLLDAYVENGGNFIDTANGYQDETSEAFIGEWMETRGIRDQLVVATKYSSNFKRGQSGFLNQASYSGNNLKSMTLSVEASLKKLRRVVMNGLHNLVVQGKVLYLGISDAPAWVVAQANQYREGSRQDAVCSLSGTVECYGACLRAEILPMARAHGLALAPWDVLAAGKFRTDAEEQARRESGEKGRTAFDPNWERNENEIKVSHALEKVAGEVGAKSIQAVAIAYVMHKAPYVFPIIGGRKIEHLLANVEALDIALSPEQIAFLEGTLLFDVGFPECSSYGDGTSQQFLSISAGIFVPQPRLQPIRPTRD</sequence>
<dbReference type="InterPro" id="IPR050523">
    <property type="entry name" value="AKR_Detox_Biosynth"/>
</dbReference>
<dbReference type="OrthoDB" id="48988at2759"/>